<comment type="similarity">
    <text evidence="2">Belongs to the amino acid-polyamine-organocation (APC) superfamily. YAT (TC 2.A.3.10) family.</text>
</comment>
<comment type="subcellular location">
    <subcellularLocation>
        <location evidence="1">Membrane</location>
        <topology evidence="1">Multi-pass membrane protein</topology>
    </subcellularLocation>
</comment>
<reference evidence="9" key="1">
    <citation type="journal article" date="2015" name="BMC Genomics">
        <title>Draft genome of a commonly misdiagnosed multidrug resistant pathogen Candida auris.</title>
        <authorList>
            <person name="Chatterjee S."/>
            <person name="Alampalli S.V."/>
            <person name="Nageshan R.K."/>
            <person name="Chettiar S.T."/>
            <person name="Joshi S."/>
            <person name="Tatu U.S."/>
        </authorList>
    </citation>
    <scope>NUCLEOTIDE SEQUENCE [LARGE SCALE GENOMIC DNA]</scope>
    <source>
        <strain evidence="9">6684</strain>
    </source>
</reference>
<evidence type="ECO:0000313" key="9">
    <source>
        <dbReference type="Proteomes" id="UP000037122"/>
    </source>
</evidence>
<keyword evidence="4 6" id="KW-1133">Transmembrane helix</keyword>
<dbReference type="InterPro" id="IPR004841">
    <property type="entry name" value="AA-permease/SLC12A_dom"/>
</dbReference>
<sequence>MLLVLITSINILGVRFFGEIEFWFSVVKVCICLGLICMLLVIVLGGGPTKDRLGFRFWNNPEAFREYQEPSTDLIIEGDLVHSVSFVSVLVTSMFANSGCELVGITFPECAAQEVQVPRP</sequence>
<dbReference type="PANTHER" id="PTHR43341">
    <property type="entry name" value="AMINO ACID PERMEASE"/>
    <property type="match status" value="1"/>
</dbReference>
<evidence type="ECO:0000256" key="2">
    <source>
        <dbReference type="ARBA" id="ARBA00006983"/>
    </source>
</evidence>
<dbReference type="Proteomes" id="UP000037122">
    <property type="component" value="Unassembled WGS sequence"/>
</dbReference>
<feature type="transmembrane region" description="Helical" evidence="6">
    <location>
        <begin position="23"/>
        <end position="46"/>
    </location>
</feature>
<evidence type="ECO:0000256" key="6">
    <source>
        <dbReference type="SAM" id="Phobius"/>
    </source>
</evidence>
<dbReference type="VEuPathDB" id="FungiDB:QG37_08118"/>
<protein>
    <submittedName>
        <fullName evidence="8">Dicarboxylic amino acid permease</fullName>
    </submittedName>
</protein>
<dbReference type="GO" id="GO:0015171">
    <property type="term" value="F:amino acid transmembrane transporter activity"/>
    <property type="evidence" value="ECO:0007669"/>
    <property type="project" value="TreeGrafter"/>
</dbReference>
<dbReference type="PANTHER" id="PTHR43341:SF9">
    <property type="entry name" value="DICARBOXYLIC AMINO ACID PERMEASE"/>
    <property type="match status" value="1"/>
</dbReference>
<accession>A0A0L0NNI9</accession>
<name>A0A0L0NNI9_CANAR</name>
<dbReference type="EMBL" id="LGST01000067">
    <property type="protein sequence ID" value="KND95579.1"/>
    <property type="molecule type" value="Genomic_DNA"/>
</dbReference>
<evidence type="ECO:0000259" key="7">
    <source>
        <dbReference type="Pfam" id="PF00324"/>
    </source>
</evidence>
<dbReference type="AlphaFoldDB" id="A0A0L0NNI9"/>
<evidence type="ECO:0000256" key="1">
    <source>
        <dbReference type="ARBA" id="ARBA00004141"/>
    </source>
</evidence>
<organism evidence="8 9">
    <name type="scientific">Candidozyma auris</name>
    <name type="common">Yeast</name>
    <name type="synonym">Candida auris</name>
    <dbReference type="NCBI Taxonomy" id="498019"/>
    <lineage>
        <taxon>Eukaryota</taxon>
        <taxon>Fungi</taxon>
        <taxon>Dikarya</taxon>
        <taxon>Ascomycota</taxon>
        <taxon>Saccharomycotina</taxon>
        <taxon>Pichiomycetes</taxon>
        <taxon>Metschnikowiaceae</taxon>
        <taxon>Candidozyma</taxon>
    </lineage>
</organism>
<evidence type="ECO:0000256" key="4">
    <source>
        <dbReference type="ARBA" id="ARBA00022989"/>
    </source>
</evidence>
<evidence type="ECO:0000313" key="8">
    <source>
        <dbReference type="EMBL" id="KND95579.1"/>
    </source>
</evidence>
<comment type="caution">
    <text evidence="8">The sequence shown here is derived from an EMBL/GenBank/DDBJ whole genome shotgun (WGS) entry which is preliminary data.</text>
</comment>
<keyword evidence="3 6" id="KW-0812">Transmembrane</keyword>
<evidence type="ECO:0000256" key="3">
    <source>
        <dbReference type="ARBA" id="ARBA00022692"/>
    </source>
</evidence>
<evidence type="ECO:0000256" key="5">
    <source>
        <dbReference type="ARBA" id="ARBA00023136"/>
    </source>
</evidence>
<dbReference type="InterPro" id="IPR050524">
    <property type="entry name" value="APC_YAT"/>
</dbReference>
<proteinExistence type="inferred from homology"/>
<dbReference type="GO" id="GO:0016020">
    <property type="term" value="C:membrane"/>
    <property type="evidence" value="ECO:0007669"/>
    <property type="project" value="UniProtKB-SubCell"/>
</dbReference>
<dbReference type="Pfam" id="PF00324">
    <property type="entry name" value="AA_permease"/>
    <property type="match status" value="1"/>
</dbReference>
<feature type="domain" description="Amino acid permease/ SLC12A" evidence="7">
    <location>
        <begin position="2"/>
        <end position="119"/>
    </location>
</feature>
<keyword evidence="5 6" id="KW-0472">Membrane</keyword>
<dbReference type="Gene3D" id="1.20.1740.10">
    <property type="entry name" value="Amino acid/polyamine transporter I"/>
    <property type="match status" value="1"/>
</dbReference>
<gene>
    <name evidence="8" type="ORF">QG37_08118</name>
</gene>